<dbReference type="AlphaFoldDB" id="A0A8C7GWW3"/>
<dbReference type="InterPro" id="IPR026055">
    <property type="entry name" value="FAR"/>
</dbReference>
<evidence type="ECO:0000256" key="5">
    <source>
        <dbReference type="ARBA" id="ARBA00023136"/>
    </source>
</evidence>
<comment type="subcellular location">
    <subcellularLocation>
        <location evidence="1">Membrane</location>
        <topology evidence="1">Multi-pass membrane protein</topology>
    </subcellularLocation>
    <subcellularLocation>
        <location evidence="2">Peroxisome membrane</location>
        <topology evidence="2">Single-pass membrane protein</topology>
    </subcellularLocation>
</comment>
<dbReference type="GO" id="GO:0080019">
    <property type="term" value="F:alcohol-forming very long-chain fatty acyl-CoA reductase activity"/>
    <property type="evidence" value="ECO:0007669"/>
    <property type="project" value="InterPro"/>
</dbReference>
<comment type="catalytic activity">
    <reaction evidence="11">
        <text>hexadecanoyl-CoA + 2 NADPH + 2 H(+) = hexadecan-1-ol + 2 NADP(+) + CoA</text>
        <dbReference type="Rhea" id="RHEA:36315"/>
        <dbReference type="ChEBI" id="CHEBI:15378"/>
        <dbReference type="ChEBI" id="CHEBI:16125"/>
        <dbReference type="ChEBI" id="CHEBI:57287"/>
        <dbReference type="ChEBI" id="CHEBI:57379"/>
        <dbReference type="ChEBI" id="CHEBI:57783"/>
        <dbReference type="ChEBI" id="CHEBI:58349"/>
        <dbReference type="EC" id="1.2.1.84"/>
    </reaction>
    <physiologicalReaction direction="left-to-right" evidence="11">
        <dbReference type="Rhea" id="RHEA:36316"/>
    </physiologicalReaction>
</comment>
<comment type="function">
    <text evidence="16">Catalyzes the reduction of fatty acyl-CoA to fatty alcohols.</text>
</comment>
<comment type="catalytic activity">
    <reaction evidence="14">
        <text>16-methylheptadecanoyl-CoA + 2 NADPH + 2 H(+) = 16-methylheptadecan-1-ol + 2 NADP(+) + CoA</text>
        <dbReference type="Rhea" id="RHEA:81763"/>
        <dbReference type="ChEBI" id="CHEBI:15378"/>
        <dbReference type="ChEBI" id="CHEBI:57287"/>
        <dbReference type="ChEBI" id="CHEBI:57783"/>
        <dbReference type="ChEBI" id="CHEBI:58349"/>
        <dbReference type="ChEBI" id="CHEBI:84911"/>
        <dbReference type="ChEBI" id="CHEBI:231998"/>
    </reaction>
    <physiologicalReaction direction="left-to-right" evidence="14">
        <dbReference type="Rhea" id="RHEA:81764"/>
    </physiologicalReaction>
</comment>
<evidence type="ECO:0000256" key="2">
    <source>
        <dbReference type="ARBA" id="ARBA00004549"/>
    </source>
</evidence>
<sequence>MVTIPEYYEGKNVLITGATGFMGKVLLEKLMRSCPGVKAVYVLVRHKAGHAPLARIADMINCKLFDRLRDEQPDFAEKIVAVNSDLTLPELDLSKVDQETLADCINIVFHCAATIRFNEPLKDAMLLNVLATQKMVALAHKMKHLEVFLHVSTAYANCDRTLIEEVVYPPPVDYKKLIDSLEWMDEKLVSAMTPGLIGKRPNTYTYTKAIAEYLVQQECGNLNVAIIRPSIVGASWKEPFPGWIDNFNGPSGIFIAAGKGILRTMRASNNAVADLVPVDAVINTTLAAAWYSGSQRHTRSVSHTLQLPGTQAPRDTPGQSHTHWLLPGTQAPRDTPGQSHTHWLLTGTQAPRDTPGQSHTHWLLPGTQAPRDTPGQSHTHWLLPGTQAPRDTPGQSLTHCSCLVLRLPETHQVSLSHTGCCLVLRLPETHQVSLSHTAAAWYSGSQRHTRSVSHTLAAAWYSGSQRHTRSVSHTLQLPGTQAPRDTPGQSLTHCSCLVLRLPKTHQVSLSHIGCCLVLRLPETHQVSLSHIGCCLVLRLPETHQVSLSHTAAAWYSGSQRHTRSVSHTLAAAWYSGSQRHTRSVSHTLAAAWYSGSQRHTRSVSHTLQLPGTQAPKDTPGQSLTHWLLPGTQAPRDTAGQSHTHCSCHL</sequence>
<evidence type="ECO:0000256" key="9">
    <source>
        <dbReference type="ARBA" id="ARBA00047934"/>
    </source>
</evidence>
<dbReference type="CDD" id="cd05236">
    <property type="entry name" value="FAR-N_SDR_e"/>
    <property type="match status" value="1"/>
</dbReference>
<keyword evidence="16" id="KW-0521">NADP</keyword>
<evidence type="ECO:0000313" key="19">
    <source>
        <dbReference type="Ensembl" id="ENSOKIP00005049596.1"/>
    </source>
</evidence>
<evidence type="ECO:0000256" key="8">
    <source>
        <dbReference type="ARBA" id="ARBA00047362"/>
    </source>
</evidence>
<feature type="compositionally biased region" description="Polar residues" evidence="17">
    <location>
        <begin position="336"/>
        <end position="360"/>
    </location>
</feature>
<dbReference type="GeneTree" id="ENSGT00390000006367"/>
<evidence type="ECO:0000256" key="3">
    <source>
        <dbReference type="ARBA" id="ARBA00022692"/>
    </source>
</evidence>
<keyword evidence="3" id="KW-0812">Transmembrane</keyword>
<reference evidence="19" key="1">
    <citation type="submission" date="2025-08" db="UniProtKB">
        <authorList>
            <consortium name="Ensembl"/>
        </authorList>
    </citation>
    <scope>IDENTIFICATION</scope>
</reference>
<keyword evidence="16" id="KW-0560">Oxidoreductase</keyword>
<reference evidence="19" key="2">
    <citation type="submission" date="2025-09" db="UniProtKB">
        <authorList>
            <consortium name="Ensembl"/>
        </authorList>
    </citation>
    <scope>IDENTIFICATION</scope>
</reference>
<feature type="compositionally biased region" description="Polar residues" evidence="17">
    <location>
        <begin position="638"/>
        <end position="649"/>
    </location>
</feature>
<comment type="catalytic activity">
    <reaction evidence="12">
        <text>a long-chain fatty acyl-CoA + 2 NADPH + 2 H(+) = a long-chain primary fatty alcohol + 2 NADP(+) + CoA</text>
        <dbReference type="Rhea" id="RHEA:52716"/>
        <dbReference type="ChEBI" id="CHEBI:15378"/>
        <dbReference type="ChEBI" id="CHEBI:57287"/>
        <dbReference type="ChEBI" id="CHEBI:57783"/>
        <dbReference type="ChEBI" id="CHEBI:58349"/>
        <dbReference type="ChEBI" id="CHEBI:77396"/>
        <dbReference type="ChEBI" id="CHEBI:83139"/>
        <dbReference type="EC" id="1.2.1.84"/>
    </reaction>
    <physiologicalReaction direction="left-to-right" evidence="12">
        <dbReference type="Rhea" id="RHEA:52717"/>
    </physiologicalReaction>
</comment>
<dbReference type="PANTHER" id="PTHR11011:SF119">
    <property type="entry name" value="FATTY ACYL-COA REDUCTASE 1"/>
    <property type="match status" value="1"/>
</dbReference>
<name>A0A8C7GWW3_ONCKI</name>
<evidence type="ECO:0000256" key="16">
    <source>
        <dbReference type="RuleBase" id="RU363097"/>
    </source>
</evidence>
<keyword evidence="16" id="KW-0444">Lipid biosynthesis</keyword>
<comment type="function">
    <text evidence="7">Catalyzes the reduction of saturated and unsaturated C16 or C18 fatty acyl-CoA to fatty alcohols. It plays an essential role in the production of ether lipids/plasmalogens which synthesis requires fatty alcohols. In parallel, it is also required for wax monoesters production since fatty alcohols also constitute a substrate for their synthesis.</text>
</comment>
<protein>
    <recommendedName>
        <fullName evidence="16">Fatty acyl-CoA reductase</fullName>
        <ecNumber evidence="16">1.2.1.84</ecNumber>
    </recommendedName>
</protein>
<evidence type="ECO:0000313" key="20">
    <source>
        <dbReference type="Proteomes" id="UP000694557"/>
    </source>
</evidence>
<keyword evidence="4" id="KW-1133">Transmembrane helix</keyword>
<evidence type="ECO:0000256" key="15">
    <source>
        <dbReference type="ARBA" id="ARBA00049930"/>
    </source>
</evidence>
<evidence type="ECO:0000259" key="18">
    <source>
        <dbReference type="Pfam" id="PF07993"/>
    </source>
</evidence>
<comment type="catalytic activity">
    <reaction evidence="13">
        <text>18-methylnonadecanoyl-CoA + 2 NADPH + 2 H(+) = 18-methylnonadecan-1-ol + 2 NADP(+) + CoA</text>
        <dbReference type="Rhea" id="RHEA:81767"/>
        <dbReference type="ChEBI" id="CHEBI:15378"/>
        <dbReference type="ChEBI" id="CHEBI:57287"/>
        <dbReference type="ChEBI" id="CHEBI:57783"/>
        <dbReference type="ChEBI" id="CHEBI:58349"/>
        <dbReference type="ChEBI" id="CHEBI:84914"/>
        <dbReference type="ChEBI" id="CHEBI:231999"/>
    </reaction>
    <physiologicalReaction direction="left-to-right" evidence="13">
        <dbReference type="Rhea" id="RHEA:81768"/>
    </physiologicalReaction>
</comment>
<dbReference type="EC" id="1.2.1.84" evidence="16"/>
<proteinExistence type="inferred from homology"/>
<evidence type="ECO:0000256" key="11">
    <source>
        <dbReference type="ARBA" id="ARBA00048521"/>
    </source>
</evidence>
<evidence type="ECO:0000256" key="12">
    <source>
        <dbReference type="ARBA" id="ARBA00049089"/>
    </source>
</evidence>
<comment type="catalytic activity">
    <reaction evidence="10">
        <text>octadecanoyl-CoA + 2 NADPH + 2 H(+) = octadecan-1-ol + 2 NADP(+) + CoA</text>
        <dbReference type="Rhea" id="RHEA:36319"/>
        <dbReference type="ChEBI" id="CHEBI:15378"/>
        <dbReference type="ChEBI" id="CHEBI:32154"/>
        <dbReference type="ChEBI" id="CHEBI:57287"/>
        <dbReference type="ChEBI" id="CHEBI:57394"/>
        <dbReference type="ChEBI" id="CHEBI:57783"/>
        <dbReference type="ChEBI" id="CHEBI:58349"/>
        <dbReference type="EC" id="1.2.1.84"/>
    </reaction>
    <physiologicalReaction direction="left-to-right" evidence="10">
        <dbReference type="Rhea" id="RHEA:36320"/>
    </physiologicalReaction>
</comment>
<dbReference type="PANTHER" id="PTHR11011">
    <property type="entry name" value="MALE STERILITY PROTEIN 2-RELATED"/>
    <property type="match status" value="1"/>
</dbReference>
<evidence type="ECO:0000256" key="7">
    <source>
        <dbReference type="ARBA" id="ARBA00045581"/>
    </source>
</evidence>
<feature type="region of interest" description="Disordered" evidence="17">
    <location>
        <begin position="608"/>
        <end position="649"/>
    </location>
</feature>
<dbReference type="GO" id="GO:0102965">
    <property type="term" value="F:alcohol-forming long-chain fatty acyl-CoA reductase activity"/>
    <property type="evidence" value="ECO:0007669"/>
    <property type="project" value="UniProtKB-EC"/>
</dbReference>
<dbReference type="Pfam" id="PF07993">
    <property type="entry name" value="NAD_binding_4"/>
    <property type="match status" value="1"/>
</dbReference>
<accession>A0A8C7GWW3</accession>
<evidence type="ECO:0000256" key="14">
    <source>
        <dbReference type="ARBA" id="ARBA00049928"/>
    </source>
</evidence>
<keyword evidence="20" id="KW-1185">Reference proteome</keyword>
<comment type="catalytic activity">
    <reaction evidence="8">
        <text>(9Z,12Z)-octadecadienoyl-CoA + 2 NADPH + 2 H(+) = (9Z,12Z)-octadecadien-1-ol + 2 NADP(+) + CoA</text>
        <dbReference type="Rhea" id="RHEA:36363"/>
        <dbReference type="ChEBI" id="CHEBI:15378"/>
        <dbReference type="ChEBI" id="CHEBI:57287"/>
        <dbReference type="ChEBI" id="CHEBI:57383"/>
        <dbReference type="ChEBI" id="CHEBI:57783"/>
        <dbReference type="ChEBI" id="CHEBI:58349"/>
        <dbReference type="ChEBI" id="CHEBI:73534"/>
    </reaction>
    <physiologicalReaction direction="left-to-right" evidence="8">
        <dbReference type="Rhea" id="RHEA:36364"/>
    </physiologicalReaction>
</comment>
<comment type="catalytic activity">
    <reaction evidence="9">
        <text>(9Z)-octadecenoyl-CoA + 2 NADPH + 2 H(+) = (9Z)-octadecen-1-ol + 2 NADP(+) + CoA</text>
        <dbReference type="Rhea" id="RHEA:36323"/>
        <dbReference type="ChEBI" id="CHEBI:15378"/>
        <dbReference type="ChEBI" id="CHEBI:57287"/>
        <dbReference type="ChEBI" id="CHEBI:57387"/>
        <dbReference type="ChEBI" id="CHEBI:57783"/>
        <dbReference type="ChEBI" id="CHEBI:58349"/>
        <dbReference type="ChEBI" id="CHEBI:73504"/>
    </reaction>
    <physiologicalReaction direction="left-to-right" evidence="9">
        <dbReference type="Rhea" id="RHEA:36324"/>
    </physiologicalReaction>
</comment>
<evidence type="ECO:0000256" key="10">
    <source>
        <dbReference type="ARBA" id="ARBA00047991"/>
    </source>
</evidence>
<keyword evidence="6" id="KW-0576">Peroxisome</keyword>
<keyword evidence="16" id="KW-0443">Lipid metabolism</keyword>
<dbReference type="FunFam" id="3.40.50.720:FF:000143">
    <property type="entry name" value="Fatty acyl-CoA reductase"/>
    <property type="match status" value="1"/>
</dbReference>
<dbReference type="Ensembl" id="ENSOKIT00005052302.1">
    <property type="protein sequence ID" value="ENSOKIP00005049596.1"/>
    <property type="gene ID" value="ENSOKIG00005020812.1"/>
</dbReference>
<evidence type="ECO:0000256" key="17">
    <source>
        <dbReference type="SAM" id="MobiDB-lite"/>
    </source>
</evidence>
<evidence type="ECO:0000256" key="6">
    <source>
        <dbReference type="ARBA" id="ARBA00023140"/>
    </source>
</evidence>
<keyword evidence="5" id="KW-0472">Membrane</keyword>
<comment type="similarity">
    <text evidence="16">Belongs to the fatty acyl-CoA reductase family.</text>
</comment>
<organism evidence="19 20">
    <name type="scientific">Oncorhynchus kisutch</name>
    <name type="common">Coho salmon</name>
    <name type="synonym">Salmo kisutch</name>
    <dbReference type="NCBI Taxonomy" id="8019"/>
    <lineage>
        <taxon>Eukaryota</taxon>
        <taxon>Metazoa</taxon>
        <taxon>Chordata</taxon>
        <taxon>Craniata</taxon>
        <taxon>Vertebrata</taxon>
        <taxon>Euteleostomi</taxon>
        <taxon>Actinopterygii</taxon>
        <taxon>Neopterygii</taxon>
        <taxon>Teleostei</taxon>
        <taxon>Protacanthopterygii</taxon>
        <taxon>Salmoniformes</taxon>
        <taxon>Salmonidae</taxon>
        <taxon>Salmoninae</taxon>
        <taxon>Oncorhynchus</taxon>
    </lineage>
</organism>
<dbReference type="InterPro" id="IPR013120">
    <property type="entry name" value="FAR_NAD-bd"/>
</dbReference>
<feature type="domain" description="Thioester reductase (TE)" evidence="18">
    <location>
        <begin position="15"/>
        <end position="284"/>
    </location>
</feature>
<dbReference type="GO" id="GO:0005778">
    <property type="term" value="C:peroxisomal membrane"/>
    <property type="evidence" value="ECO:0007669"/>
    <property type="project" value="UniProtKB-SubCell"/>
</dbReference>
<dbReference type="Gene3D" id="3.40.50.720">
    <property type="entry name" value="NAD(P)-binding Rossmann-like Domain"/>
    <property type="match status" value="1"/>
</dbReference>
<feature type="region of interest" description="Disordered" evidence="17">
    <location>
        <begin position="307"/>
        <end position="361"/>
    </location>
</feature>
<dbReference type="GO" id="GO:0035336">
    <property type="term" value="P:long-chain fatty-acyl-CoA metabolic process"/>
    <property type="evidence" value="ECO:0007669"/>
    <property type="project" value="TreeGrafter"/>
</dbReference>
<gene>
    <name evidence="19" type="primary">FAR1</name>
</gene>
<evidence type="ECO:0000256" key="13">
    <source>
        <dbReference type="ARBA" id="ARBA00049865"/>
    </source>
</evidence>
<dbReference type="InterPro" id="IPR036291">
    <property type="entry name" value="NAD(P)-bd_dom_sf"/>
</dbReference>
<evidence type="ECO:0000256" key="1">
    <source>
        <dbReference type="ARBA" id="ARBA00004141"/>
    </source>
</evidence>
<evidence type="ECO:0000256" key="4">
    <source>
        <dbReference type="ARBA" id="ARBA00022989"/>
    </source>
</evidence>
<dbReference type="SUPFAM" id="SSF51735">
    <property type="entry name" value="NAD(P)-binding Rossmann-fold domains"/>
    <property type="match status" value="1"/>
</dbReference>
<comment type="catalytic activity">
    <reaction evidence="15">
        <text>eicosanoyl-CoA + 2 NADPH + 2 H(+) = eicosan-1-ol + 2 NADP(+) + CoA</text>
        <dbReference type="Rhea" id="RHEA:81727"/>
        <dbReference type="ChEBI" id="CHEBI:15378"/>
        <dbReference type="ChEBI" id="CHEBI:57287"/>
        <dbReference type="ChEBI" id="CHEBI:57380"/>
        <dbReference type="ChEBI" id="CHEBI:57783"/>
        <dbReference type="ChEBI" id="CHEBI:58349"/>
        <dbReference type="ChEBI" id="CHEBI:75627"/>
    </reaction>
    <physiologicalReaction direction="left-to-right" evidence="15">
        <dbReference type="Rhea" id="RHEA:81728"/>
    </physiologicalReaction>
</comment>
<dbReference type="Proteomes" id="UP000694557">
    <property type="component" value="Unassembled WGS sequence"/>
</dbReference>